<dbReference type="GeneID" id="25902223"/>
<dbReference type="OrthoDB" id="27934at2759"/>
<dbReference type="InterPro" id="IPR006597">
    <property type="entry name" value="Sel1-like"/>
</dbReference>
<dbReference type="InterPro" id="IPR050767">
    <property type="entry name" value="Sel1_AlgK"/>
</dbReference>
<dbReference type="PANTHER" id="PTHR11102:SF147">
    <property type="entry name" value="SEL1L ADAPTOR SUBUNIT OF ERAD E3 UBIQUITIN LIGASE"/>
    <property type="match status" value="1"/>
</dbReference>
<dbReference type="PANTHER" id="PTHR11102">
    <property type="entry name" value="SEL-1-LIKE PROTEIN"/>
    <property type="match status" value="1"/>
</dbReference>
<dbReference type="AlphaFoldDB" id="A0A0L0GCZ9"/>
<dbReference type="InterPro" id="IPR011990">
    <property type="entry name" value="TPR-like_helical_dom_sf"/>
</dbReference>
<gene>
    <name evidence="5" type="ORF">SARC_01719</name>
</gene>
<evidence type="ECO:0000256" key="1">
    <source>
        <dbReference type="ARBA" id="ARBA00038101"/>
    </source>
</evidence>
<keyword evidence="3" id="KW-0812">Transmembrane</keyword>
<proteinExistence type="inferred from homology"/>
<dbReference type="EMBL" id="KQ241667">
    <property type="protein sequence ID" value="KNC86103.1"/>
    <property type="molecule type" value="Genomic_DNA"/>
</dbReference>
<feature type="transmembrane region" description="Helical" evidence="3">
    <location>
        <begin position="965"/>
        <end position="983"/>
    </location>
</feature>
<evidence type="ECO:0000256" key="3">
    <source>
        <dbReference type="SAM" id="Phobius"/>
    </source>
</evidence>
<evidence type="ECO:0000256" key="2">
    <source>
        <dbReference type="SAM" id="MobiDB-lite"/>
    </source>
</evidence>
<evidence type="ECO:0000313" key="5">
    <source>
        <dbReference type="EMBL" id="KNC86103.1"/>
    </source>
</evidence>
<feature type="region of interest" description="Disordered" evidence="2">
    <location>
        <begin position="77"/>
        <end position="96"/>
    </location>
</feature>
<dbReference type="SMART" id="SM00671">
    <property type="entry name" value="SEL1"/>
    <property type="match status" value="9"/>
</dbReference>
<accession>A0A0L0GCZ9</accession>
<keyword evidence="6" id="KW-1185">Reference proteome</keyword>
<organism evidence="5 6">
    <name type="scientific">Sphaeroforma arctica JP610</name>
    <dbReference type="NCBI Taxonomy" id="667725"/>
    <lineage>
        <taxon>Eukaryota</taxon>
        <taxon>Ichthyosporea</taxon>
        <taxon>Ichthyophonida</taxon>
        <taxon>Sphaeroforma</taxon>
    </lineage>
</organism>
<dbReference type="GO" id="GO:0036503">
    <property type="term" value="P:ERAD pathway"/>
    <property type="evidence" value="ECO:0007669"/>
    <property type="project" value="TreeGrafter"/>
</dbReference>
<protein>
    <submittedName>
        <fullName evidence="5">Uncharacterized protein</fullName>
    </submittedName>
</protein>
<reference evidence="5 6" key="1">
    <citation type="submission" date="2011-02" db="EMBL/GenBank/DDBJ databases">
        <title>The Genome Sequence of Sphaeroforma arctica JP610.</title>
        <authorList>
            <consortium name="The Broad Institute Genome Sequencing Platform"/>
            <person name="Russ C."/>
            <person name="Cuomo C."/>
            <person name="Young S.K."/>
            <person name="Zeng Q."/>
            <person name="Gargeya S."/>
            <person name="Alvarado L."/>
            <person name="Berlin A."/>
            <person name="Chapman S.B."/>
            <person name="Chen Z."/>
            <person name="Freedman E."/>
            <person name="Gellesch M."/>
            <person name="Goldberg J."/>
            <person name="Griggs A."/>
            <person name="Gujja S."/>
            <person name="Heilman E."/>
            <person name="Heiman D."/>
            <person name="Howarth C."/>
            <person name="Mehta T."/>
            <person name="Neiman D."/>
            <person name="Pearson M."/>
            <person name="Roberts A."/>
            <person name="Saif S."/>
            <person name="Shea T."/>
            <person name="Shenoy N."/>
            <person name="Sisk P."/>
            <person name="Stolte C."/>
            <person name="Sykes S."/>
            <person name="White J."/>
            <person name="Yandava C."/>
            <person name="Burger G."/>
            <person name="Gray M.W."/>
            <person name="Holland P.W.H."/>
            <person name="King N."/>
            <person name="Lang F.B.F."/>
            <person name="Roger A.J."/>
            <person name="Ruiz-Trillo I."/>
            <person name="Haas B."/>
            <person name="Nusbaum C."/>
            <person name="Birren B."/>
        </authorList>
    </citation>
    <scope>NUCLEOTIDE SEQUENCE [LARGE SCALE GENOMIC DNA]</scope>
    <source>
        <strain evidence="5 6">JP610</strain>
    </source>
</reference>
<dbReference type="Gene3D" id="1.25.40.10">
    <property type="entry name" value="Tetratricopeptide repeat domain"/>
    <property type="match status" value="3"/>
</dbReference>
<sequence length="1007" mass="112193">MIRGRLQRLVLCLLLASVCICTQVHAQDHAQAQQDANVAQGQDSNANPEKVQEKGQTGMARRLKEIQEARQKALKAERKQAEVRADVSGTDEKEKEKKAYLDARKIEMQVEYLEGIKKREQEMEAAHIEQETRNKEVRMEEGDKNQADKTKTQDDVRVLTPEQIALEQLRESLKMKMKGDTDKREGADGNVDAERGSVVDGTTDRDSAGLDTIMKGTPTRETTDRGRVEGKAGGEDASGNDRRMQDEQRRQQQKENARLLQEQSEQVRQKSGIKLSGRVVVERDRDADKKTQEQQLKEHQRAMDMAKGAQMRAQVKAREIEAVQARKLARMAALAGTSTEHESDVHMPEEIGEMDADEDRMAAGDVGDHLFVKARQYFDEYADDAKVISMMKVASKYGSDAATEFLARQHVFGLLNAPSQGYLPEPDVASALPLLTTLVEEKGYPEAQSLAGFLYGSGVGVDIDIAKSIVYMRFAAETGESYASAALGYRYFRGRNVPQDCAKAMELYLVAATAVAEDLKSGMTKAAEMIRLAQDEDQRNQNGMSQWDILQYYQYMAQRGDIQSALIMGQVLLQGAHGMDQDPGAAADYFNAAAEAGNAEAKAFLASMHHSGVGVESSNLTAFKLYKEAAEEGNAQGQNGLGQMYMLGIVVPQNYEMALKYFTLAAAQGNAEALYNAATMYYSGLGTKVDYKKAFDNFSSSARNGYTLALYHLGIMHNLGFGTSKSCDHAVTYFKNIYDRAGHAHLLAEAYAAFKDGDTSRSLMIYMYIAETGSELAQANAAYILDLLATRHGQLTLHSHPKWISTESVEAYALLQWIKAAEQRSSEAILKKGDHYYFGWGVNASHTTAVECYRTAGTMHNAQALFNIGYMTERGEGVSQDFALAKRYYDQSKEVSQDARVPVYIALAGLRARKLYTDFVQFVKEDNLFKINLNNVEINFENGVLHGINEFYQEVHPATVWGPDWEYHVIFILFIVLITLIHFRRMFYSIEAFETEQARLAAAQAHG</sequence>
<dbReference type="STRING" id="667725.A0A0L0GCZ9"/>
<keyword evidence="4" id="KW-0732">Signal</keyword>
<feature type="compositionally biased region" description="Basic and acidic residues" evidence="2">
    <location>
        <begin position="175"/>
        <end position="208"/>
    </location>
</feature>
<keyword evidence="3" id="KW-0472">Membrane</keyword>
<feature type="compositionally biased region" description="Basic and acidic residues" evidence="2">
    <location>
        <begin position="221"/>
        <end position="257"/>
    </location>
</feature>
<comment type="similarity">
    <text evidence="1">Belongs to the sel-1 family.</text>
</comment>
<name>A0A0L0GCZ9_9EUKA</name>
<evidence type="ECO:0000256" key="4">
    <source>
        <dbReference type="SAM" id="SignalP"/>
    </source>
</evidence>
<feature type="region of interest" description="Disordered" evidence="2">
    <location>
        <begin position="127"/>
        <end position="155"/>
    </location>
</feature>
<keyword evidence="3" id="KW-1133">Transmembrane helix</keyword>
<dbReference type="SUPFAM" id="SSF81901">
    <property type="entry name" value="HCP-like"/>
    <property type="match status" value="3"/>
</dbReference>
<dbReference type="Proteomes" id="UP000054560">
    <property type="component" value="Unassembled WGS sequence"/>
</dbReference>
<evidence type="ECO:0000313" key="6">
    <source>
        <dbReference type="Proteomes" id="UP000054560"/>
    </source>
</evidence>
<feature type="region of interest" description="Disordered" evidence="2">
    <location>
        <begin position="35"/>
        <end position="57"/>
    </location>
</feature>
<feature type="signal peptide" evidence="4">
    <location>
        <begin position="1"/>
        <end position="26"/>
    </location>
</feature>
<feature type="chain" id="PRO_5005539357" evidence="4">
    <location>
        <begin position="27"/>
        <end position="1007"/>
    </location>
</feature>
<dbReference type="eggNOG" id="KOG1550">
    <property type="taxonomic scope" value="Eukaryota"/>
</dbReference>
<feature type="region of interest" description="Disordered" evidence="2">
    <location>
        <begin position="175"/>
        <end position="272"/>
    </location>
</feature>
<dbReference type="GO" id="GO:0005789">
    <property type="term" value="C:endoplasmic reticulum membrane"/>
    <property type="evidence" value="ECO:0007669"/>
    <property type="project" value="TreeGrafter"/>
</dbReference>
<dbReference type="RefSeq" id="XP_014160005.1">
    <property type="nucleotide sequence ID" value="XM_014304530.1"/>
</dbReference>
<dbReference type="Pfam" id="PF08238">
    <property type="entry name" value="Sel1"/>
    <property type="match status" value="9"/>
</dbReference>